<feature type="repeat" description="PPR" evidence="2">
    <location>
        <begin position="952"/>
        <end position="986"/>
    </location>
</feature>
<organism evidence="3 4">
    <name type="scientific">Ceratopteris richardii</name>
    <name type="common">Triangle waterfern</name>
    <dbReference type="NCBI Taxonomy" id="49495"/>
    <lineage>
        <taxon>Eukaryota</taxon>
        <taxon>Viridiplantae</taxon>
        <taxon>Streptophyta</taxon>
        <taxon>Embryophyta</taxon>
        <taxon>Tracheophyta</taxon>
        <taxon>Polypodiopsida</taxon>
        <taxon>Polypodiidae</taxon>
        <taxon>Polypodiales</taxon>
        <taxon>Pteridineae</taxon>
        <taxon>Pteridaceae</taxon>
        <taxon>Parkerioideae</taxon>
        <taxon>Ceratopteris</taxon>
    </lineage>
</organism>
<evidence type="ECO:0000256" key="2">
    <source>
        <dbReference type="PROSITE-ProRule" id="PRU00708"/>
    </source>
</evidence>
<reference evidence="3" key="1">
    <citation type="submission" date="2021-08" db="EMBL/GenBank/DDBJ databases">
        <title>WGS assembly of Ceratopteris richardii.</title>
        <authorList>
            <person name="Marchant D.B."/>
            <person name="Chen G."/>
            <person name="Jenkins J."/>
            <person name="Shu S."/>
            <person name="Leebens-Mack J."/>
            <person name="Grimwood J."/>
            <person name="Schmutz J."/>
            <person name="Soltis P."/>
            <person name="Soltis D."/>
            <person name="Chen Z.-H."/>
        </authorList>
    </citation>
    <scope>NUCLEOTIDE SEQUENCE</scope>
    <source>
        <strain evidence="3">Whitten #5841</strain>
        <tissue evidence="3">Leaf</tissue>
    </source>
</reference>
<dbReference type="PROSITE" id="PS51375">
    <property type="entry name" value="PPR"/>
    <property type="match status" value="8"/>
</dbReference>
<dbReference type="SUPFAM" id="SSF48452">
    <property type="entry name" value="TPR-like"/>
    <property type="match status" value="1"/>
</dbReference>
<dbReference type="FunFam" id="1.25.40.10:FF:000285">
    <property type="entry name" value="Pentatricopeptide repeat-containing protein, chloroplastic"/>
    <property type="match status" value="1"/>
</dbReference>
<feature type="repeat" description="PPR" evidence="2">
    <location>
        <begin position="544"/>
        <end position="578"/>
    </location>
</feature>
<proteinExistence type="predicted"/>
<evidence type="ECO:0000313" key="4">
    <source>
        <dbReference type="Proteomes" id="UP000825935"/>
    </source>
</evidence>
<keyword evidence="4" id="KW-1185">Reference proteome</keyword>
<feature type="repeat" description="PPR" evidence="2">
    <location>
        <begin position="237"/>
        <end position="271"/>
    </location>
</feature>
<comment type="caution">
    <text evidence="3">The sequence shown here is derived from an EMBL/GenBank/DDBJ whole genome shotgun (WGS) entry which is preliminary data.</text>
</comment>
<dbReference type="GO" id="GO:0048731">
    <property type="term" value="P:system development"/>
    <property type="evidence" value="ECO:0007669"/>
    <property type="project" value="UniProtKB-ARBA"/>
</dbReference>
<name>A0A8T2QWU0_CERRI</name>
<feature type="repeat" description="PPR" evidence="2">
    <location>
        <begin position="850"/>
        <end position="884"/>
    </location>
</feature>
<dbReference type="Proteomes" id="UP000825935">
    <property type="component" value="Chromosome 31"/>
</dbReference>
<dbReference type="OrthoDB" id="1934782at2759"/>
<gene>
    <name evidence="3" type="ORF">KP509_31G002400</name>
</gene>
<dbReference type="InterPro" id="IPR046960">
    <property type="entry name" value="PPR_At4g14850-like_plant"/>
</dbReference>
<feature type="repeat" description="PPR" evidence="2">
    <location>
        <begin position="339"/>
        <end position="373"/>
    </location>
</feature>
<dbReference type="Pfam" id="PF01535">
    <property type="entry name" value="PPR"/>
    <property type="match status" value="5"/>
</dbReference>
<evidence type="ECO:0000256" key="1">
    <source>
        <dbReference type="ARBA" id="ARBA00022737"/>
    </source>
</evidence>
<dbReference type="EMBL" id="CM035436">
    <property type="protein sequence ID" value="KAH7287901.1"/>
    <property type="molecule type" value="Genomic_DNA"/>
</dbReference>
<dbReference type="GO" id="GO:0009451">
    <property type="term" value="P:RNA modification"/>
    <property type="evidence" value="ECO:0007669"/>
    <property type="project" value="InterPro"/>
</dbReference>
<dbReference type="Pfam" id="PF13041">
    <property type="entry name" value="PPR_2"/>
    <property type="match status" value="7"/>
</dbReference>
<dbReference type="FunFam" id="1.25.40.10:FF:000381">
    <property type="entry name" value="Pentatricopeptide repeat-containing protein"/>
    <property type="match status" value="1"/>
</dbReference>
<dbReference type="FunFam" id="1.25.40.10:FF:000344">
    <property type="entry name" value="Pentatricopeptide repeat-containing protein"/>
    <property type="match status" value="1"/>
</dbReference>
<evidence type="ECO:0000313" key="3">
    <source>
        <dbReference type="EMBL" id="KAH7287901.1"/>
    </source>
</evidence>
<dbReference type="GO" id="GO:0003723">
    <property type="term" value="F:RNA binding"/>
    <property type="evidence" value="ECO:0007669"/>
    <property type="project" value="InterPro"/>
</dbReference>
<dbReference type="AlphaFoldDB" id="A0A8T2QWU0"/>
<feature type="repeat" description="PPR" evidence="2">
    <location>
        <begin position="748"/>
        <end position="782"/>
    </location>
</feature>
<feature type="repeat" description="PPR" evidence="2">
    <location>
        <begin position="441"/>
        <end position="471"/>
    </location>
</feature>
<accession>A0A8T2QWU0</accession>
<dbReference type="FunFam" id="1.25.40.10:FF:000158">
    <property type="entry name" value="pentatricopeptide repeat-containing protein At2g33680"/>
    <property type="match status" value="1"/>
</dbReference>
<evidence type="ECO:0008006" key="5">
    <source>
        <dbReference type="Google" id="ProtNLM"/>
    </source>
</evidence>
<dbReference type="InterPro" id="IPR011990">
    <property type="entry name" value="TPR-like_helical_dom_sf"/>
</dbReference>
<dbReference type="NCBIfam" id="TIGR00756">
    <property type="entry name" value="PPR"/>
    <property type="match status" value="7"/>
</dbReference>
<dbReference type="Gene3D" id="1.25.40.10">
    <property type="entry name" value="Tetratricopeptide repeat domain"/>
    <property type="match status" value="7"/>
</dbReference>
<sequence>MLWWRGLRVQLLHANLRFARAGQKHSTDLSKIGKRNNKLQWMPDEIQGKDLSERPELLDYLRQKTLSLPEIEELEHLLHHSRKKYSQALALQLYDSLCEIGLEAYPSLGNHLVVLFSELLRVDIALKVFKRLAYHTAFSWNSLVIGYGDSDRALILYQKLLKENADISFSSYTFVVLLKTCAKLRDSQVGIEVHADIVRMGLLETDVFIGSALVDMYAKCGLLTRSQEVFDYLPVRDIVLWNALITAYANYEYGDRALHCFEKMQLHGFFPKDVTFVSTLKACTCMRDLRKGQQLHSRIKMFGLPEKNIVIGNVLIDMYIKCGALVKAHEVFERLEGRDVVSWNTLIMGYVEYGCDEEAIDCLDSMQHCNIIPDAVTFICGLKACGNLENIEKGQEIHVEIERKGLLKTDLVVGNALVDMYSRCGILYRAHEMIHSLPLKSTVTWNTLIAGYIDHGYNEKAVKCFMEMQLNPSTIPDGATLVSTLKACGSMGMQGKVIEIHVEAERRGFVKDDLLVGSTLVDAYAKCGSLSKSEETFERLQVRGIVAWTSLILGYIEHGYEDVALDCLQQMHHDGLSPDAVTYACILKACGNIKDSKRGQEIHREIDRLGLLRSDQVVVSALIDMYVKCSMLEKAREVFNKLHIRDAVTWNTLIKGYIDNEQSEEAIELYEQMQSENICASNVTYICILKACSNLGDIKKAEEIYAEISRIELLYHDPVLGNTLLDMYAKFGLLQKAQEVFDNIHTRDVVSWNALLTGYVEHGHPEEALNCFEQMEHDGVHPDNITLIYGLKACGSIGAIPKGCDIHAEIERLGLLETDISVGSNLVDMYGRLGEVERAQEVFDELRVQDVVAWTSLLGGYAENGYDEAVIGCIDEMQFAGINPDAFTFTWGLKACSSLGATDKGREIHAEIERRGLLERDLILGNVLLDSYVKFGLVAKAQQVFEKLPVRDVISWNSLIAGYAQLGESENAFCVLDGMLKEGLKPGPVTFTILLSACNRVGLLEKGQSYFELMSKDHGINPMLEQYTCMVELLGRGGKLDQATVLMKNSLLSADLAAWHAFLTSCTRMGDIKLGTRAFEQAMHLNKQHASSYVLISKLLLDNKGPTM</sequence>
<dbReference type="FunFam" id="1.25.40.10:FF:000031">
    <property type="entry name" value="Pentatricopeptide repeat-containing protein mitochondrial"/>
    <property type="match status" value="1"/>
</dbReference>
<keyword evidence="1" id="KW-0677">Repeat</keyword>
<feature type="repeat" description="PPR" evidence="2">
    <location>
        <begin position="646"/>
        <end position="680"/>
    </location>
</feature>
<protein>
    <recommendedName>
        <fullName evidence="5">Pentatricopeptide repeat-containing protein</fullName>
    </recommendedName>
</protein>
<dbReference type="InterPro" id="IPR002885">
    <property type="entry name" value="PPR_rpt"/>
</dbReference>
<dbReference type="PANTHER" id="PTHR47926">
    <property type="entry name" value="PENTATRICOPEPTIDE REPEAT-CONTAINING PROTEIN"/>
    <property type="match status" value="1"/>
</dbReference>